<dbReference type="Pfam" id="PF04823">
    <property type="entry name" value="Herpes_UL49_2"/>
    <property type="match status" value="1"/>
</dbReference>
<dbReference type="GeneID" id="32707784"/>
<organismHost>
    <name type="scientific">Ateles</name>
    <dbReference type="NCBI Taxonomy" id="9506"/>
</organismHost>
<proteinExistence type="inferred from homology"/>
<keyword evidence="12" id="KW-1035">Host cytoplasm</keyword>
<evidence type="ECO:0000256" key="10">
    <source>
        <dbReference type="ARBA" id="ARBA00022812"/>
    </source>
</evidence>
<evidence type="ECO:0000313" key="14">
    <source>
        <dbReference type="EMBL" id="AQS79167.1"/>
    </source>
</evidence>
<evidence type="ECO:0000256" key="11">
    <source>
        <dbReference type="ARBA" id="ARBA00022844"/>
    </source>
</evidence>
<dbReference type="InterPro" id="IPR006908">
    <property type="entry name" value="Herpes_UL49"/>
</dbReference>
<keyword evidence="15" id="KW-1185">Reference proteome</keyword>
<feature type="compositionally biased region" description="Basic and acidic residues" evidence="13">
    <location>
        <begin position="76"/>
        <end position="90"/>
    </location>
</feature>
<feature type="compositionally biased region" description="Low complexity" evidence="13">
    <location>
        <begin position="91"/>
        <end position="102"/>
    </location>
</feature>
<dbReference type="RefSeq" id="YP_009361889.1">
    <property type="nucleotide sequence ID" value="NC_034446.1"/>
</dbReference>
<feature type="compositionally biased region" description="Acidic residues" evidence="13">
    <location>
        <begin position="65"/>
        <end position="75"/>
    </location>
</feature>
<dbReference type="GO" id="GO:0044177">
    <property type="term" value="C:host cell Golgi apparatus"/>
    <property type="evidence" value="ECO:0007669"/>
    <property type="project" value="UniProtKB-SubCell"/>
</dbReference>
<evidence type="ECO:0000256" key="5">
    <source>
        <dbReference type="ARBA" id="ARBA00005604"/>
    </source>
</evidence>
<feature type="compositionally biased region" description="Low complexity" evidence="13">
    <location>
        <begin position="133"/>
        <end position="144"/>
    </location>
</feature>
<gene>
    <name evidence="14" type="primary">UL49</name>
</gene>
<evidence type="ECO:0000256" key="7">
    <source>
        <dbReference type="ARBA" id="ARBA00022553"/>
    </source>
</evidence>
<feature type="compositionally biased region" description="Basic and acidic residues" evidence="13">
    <location>
        <begin position="25"/>
        <end position="39"/>
    </location>
</feature>
<keyword evidence="8" id="KW-1048">Host nucleus</keyword>
<reference evidence="14 15" key="1">
    <citation type="journal article" date="2017" name="Arch. Virol.">
        <title>Sequence of the ateline alphaherpesvirus 1 (HVA1) genome.</title>
        <authorList>
            <person name="Eberle R."/>
            <person name="Black D.H."/>
        </authorList>
    </citation>
    <scope>NUCLEOTIDE SEQUENCE [LARGE SCALE GENOMIC DNA]</scope>
    <source>
        <strain evidence="14">Lennette</strain>
    </source>
</reference>
<protein>
    <recommendedName>
        <fullName evidence="6">Tegument protein VP22</fullName>
    </recommendedName>
</protein>
<evidence type="ECO:0000313" key="15">
    <source>
        <dbReference type="Proteomes" id="UP000243553"/>
    </source>
</evidence>
<evidence type="ECO:0000256" key="12">
    <source>
        <dbReference type="ARBA" id="ARBA00023200"/>
    </source>
</evidence>
<evidence type="ECO:0000256" key="1">
    <source>
        <dbReference type="ARBA" id="ARBA00004136"/>
    </source>
</evidence>
<keyword evidence="9" id="KW-0920">Virion tegument</keyword>
<evidence type="ECO:0000256" key="8">
    <source>
        <dbReference type="ARBA" id="ARBA00022562"/>
    </source>
</evidence>
<evidence type="ECO:0000256" key="3">
    <source>
        <dbReference type="ARBA" id="ARBA00004192"/>
    </source>
</evidence>
<comment type="subcellular location">
    <subcellularLocation>
        <location evidence="1">Host Golgi apparatus</location>
    </subcellularLocation>
    <subcellularLocation>
        <location evidence="3">Host cytoplasm</location>
    </subcellularLocation>
    <subcellularLocation>
        <location evidence="2">Host nucleus</location>
    </subcellularLocation>
    <subcellularLocation>
        <location evidence="4">Virion tegument</location>
    </subcellularLocation>
</comment>
<keyword evidence="11" id="KW-0946">Virion</keyword>
<evidence type="ECO:0000256" key="13">
    <source>
        <dbReference type="SAM" id="MobiDB-lite"/>
    </source>
</evidence>
<feature type="compositionally biased region" description="Basic residues" evidence="13">
    <location>
        <begin position="40"/>
        <end position="53"/>
    </location>
</feature>
<accession>A0A1S6JLL1</accession>
<dbReference type="GO" id="GO:0042025">
    <property type="term" value="C:host cell nucleus"/>
    <property type="evidence" value="ECO:0007669"/>
    <property type="project" value="UniProtKB-SubCell"/>
</dbReference>
<evidence type="ECO:0000256" key="4">
    <source>
        <dbReference type="ARBA" id="ARBA00004535"/>
    </source>
</evidence>
<name>A0A1S6JLL1_HSVA1</name>
<feature type="compositionally biased region" description="Low complexity" evidence="13">
    <location>
        <begin position="281"/>
        <end position="301"/>
    </location>
</feature>
<feature type="region of interest" description="Disordered" evidence="13">
    <location>
        <begin position="264"/>
        <end position="301"/>
    </location>
</feature>
<keyword evidence="10" id="KW-1040">Host Golgi apparatus</keyword>
<dbReference type="GO" id="GO:0019033">
    <property type="term" value="C:viral tegument"/>
    <property type="evidence" value="ECO:0007669"/>
    <property type="project" value="UniProtKB-SubCell"/>
</dbReference>
<keyword evidence="7" id="KW-0597">Phosphoprotein</keyword>
<dbReference type="EMBL" id="KY385637">
    <property type="protein sequence ID" value="AQS79167.1"/>
    <property type="molecule type" value="Genomic_DNA"/>
</dbReference>
<sequence>MASRRSARYAPVDRDSDSEDGVDYYDVRTPDESPPDGHSRGRGRSRGAARHAAGRGAGDRYGGEGYEEADGEWDYGGDREPPTEEHERRAYAASAAAVGGARAARRRSQSQCRAKSGTRKGVDRAEPAPPARPAAGRPARGSAARPPPGDAEPAAAAAPARAPRAPPGLGAVGSNRTLHFSPAPSSPTAAWRGTTTVFNKRIFCAAVGRVAAAHARRAAARLWDMSPPRNNKDLEELLEATIIRITVSEGQRLLTRANECLPENTPGGIVGETAEGGGSGTARATAKTQATRRAAPSAAAD</sequence>
<dbReference type="Proteomes" id="UP000243553">
    <property type="component" value="Segment"/>
</dbReference>
<dbReference type="OrthoDB" id="18189at10239"/>
<comment type="similarity">
    <text evidence="5">Belongs to the alphaherpesvirinae VP22 tegument protein family.</text>
</comment>
<evidence type="ECO:0000256" key="6">
    <source>
        <dbReference type="ARBA" id="ARBA00014377"/>
    </source>
</evidence>
<dbReference type="KEGG" id="vg:32707784"/>
<evidence type="ECO:0000256" key="9">
    <source>
        <dbReference type="ARBA" id="ARBA00022580"/>
    </source>
</evidence>
<organism evidence="14 15">
    <name type="scientific">Herpesvirus ateles type 1 (strain Lennette)</name>
    <dbReference type="NCBI Taxonomy" id="35243"/>
    <lineage>
        <taxon>Viruses</taxon>
        <taxon>Duplodnaviria</taxon>
        <taxon>Heunggongvirae</taxon>
        <taxon>Peploviricota</taxon>
        <taxon>Herviviricetes</taxon>
        <taxon>Herpesvirales</taxon>
        <taxon>Orthoherpesviridae</taxon>
        <taxon>Alphaherpesvirinae</taxon>
        <taxon>Simplexvirus</taxon>
        <taxon>Simplexvirus atelinealpha1</taxon>
    </lineage>
</organism>
<evidence type="ECO:0000256" key="2">
    <source>
        <dbReference type="ARBA" id="ARBA00004147"/>
    </source>
</evidence>
<feature type="region of interest" description="Disordered" evidence="13">
    <location>
        <begin position="1"/>
        <end position="191"/>
    </location>
</feature>
<feature type="compositionally biased region" description="Low complexity" evidence="13">
    <location>
        <begin position="151"/>
        <end position="169"/>
    </location>
</feature>
<feature type="compositionally biased region" description="Gly residues" evidence="13">
    <location>
        <begin position="268"/>
        <end position="280"/>
    </location>
</feature>